<dbReference type="GO" id="GO:0008270">
    <property type="term" value="F:zinc ion binding"/>
    <property type="evidence" value="ECO:0007669"/>
    <property type="project" value="UniProtKB-KW"/>
</dbReference>
<dbReference type="Pfam" id="PF00533">
    <property type="entry name" value="BRCT"/>
    <property type="match status" value="1"/>
</dbReference>
<keyword evidence="9" id="KW-0234">DNA repair</keyword>
<dbReference type="GO" id="GO:0005694">
    <property type="term" value="C:chromosome"/>
    <property type="evidence" value="ECO:0007669"/>
    <property type="project" value="UniProtKB-SubCell"/>
</dbReference>
<feature type="region of interest" description="Disordered" evidence="14">
    <location>
        <begin position="229"/>
        <end position="285"/>
    </location>
</feature>
<dbReference type="GO" id="GO:0000724">
    <property type="term" value="P:double-strand break repair via homologous recombination"/>
    <property type="evidence" value="ECO:0000318"/>
    <property type="project" value="GO_Central"/>
</dbReference>
<dbReference type="PROSITE" id="PS50089">
    <property type="entry name" value="ZF_RING_2"/>
    <property type="match status" value="1"/>
</dbReference>
<accession>A0A0K9PWR7</accession>
<gene>
    <name evidence="18" type="ORF">ZOSMA_147G00200</name>
</gene>
<keyword evidence="5" id="KW-0677">Repeat</keyword>
<evidence type="ECO:0000256" key="7">
    <source>
        <dbReference type="ARBA" id="ARBA00022771"/>
    </source>
</evidence>
<dbReference type="PROSITE" id="PS51805">
    <property type="entry name" value="EPHD"/>
    <property type="match status" value="1"/>
</dbReference>
<dbReference type="CDD" id="cd23146">
    <property type="entry name" value="RING-HC_AtBARD1-like"/>
    <property type="match status" value="1"/>
</dbReference>
<dbReference type="Proteomes" id="UP000036987">
    <property type="component" value="Unassembled WGS sequence"/>
</dbReference>
<dbReference type="InterPro" id="IPR001841">
    <property type="entry name" value="Znf_RING"/>
</dbReference>
<dbReference type="GO" id="GO:0045944">
    <property type="term" value="P:positive regulation of transcription by RNA polymerase II"/>
    <property type="evidence" value="ECO:0000318"/>
    <property type="project" value="GO_Central"/>
</dbReference>
<evidence type="ECO:0000256" key="11">
    <source>
        <dbReference type="ARBA" id="ARBA00023306"/>
    </source>
</evidence>
<keyword evidence="19" id="KW-1185">Reference proteome</keyword>
<sequence>MAEGTTTTASASLSTFQSRMAGCLNLFNPCVLHLQKMDLELKCPLCLNLFNHPMLLPCDHLFCSSCITDSMSYDSTCPACKLPFISKDLRAAPYMETIVSIYKCMSASLNPSLFQQVSHAENIVGAKNSSENPNLHSIIVQDKSNEATTQMVSVEKDIIGKNIGTDGATFNHLDVIYNSPLFASNKRSDNDSNDPGCIHKEIISSKRNLAHDISINLCDLLEPVVQDGSVNPNLFQSTSDVPQRKSKRKKMNESVKDKDGDTAGGNDDHMYVDNGHNINSSESESTHVEIHGVSISNNSTSSDEPSDIACVFCHSSKITEASGSMLHYSDGNAIASDQVFPSNIIHVHKKCIDWAPQVYFEDDTAKNLESEILRASKIKCTKCRRKGAALGCYSKSCRKSFHPRCAVDVPGCKWDDTDFLLLCPTHSSHKFPKDRVKKIRKMKHVETPPSPPLVEIKKSKLKPQAEWMDIPPSPTATQPMASEVWTDPLGTSRNWIICGCALSSMETKLLSKFASMCGATVCKDFNPNVTHIITSTNGSGACGRTLKFLLGILSGKWILKIDWIRTCMEFKHPVAELVYEIKQDIHGMCNGPETGRIRVAEKAPPLFMNSSFYFSDHFIPSYKGYLEELIKAGDGIVVDINQLLTNQTLPNSYIIYSQDTSSMTSINKIEEAKVLAVQIGAFAVSHTWLLDSIAAFKLQPLVQS</sequence>
<dbReference type="SUPFAM" id="SSF57850">
    <property type="entry name" value="RING/U-box"/>
    <property type="match status" value="1"/>
</dbReference>
<name>A0A0K9PWR7_ZOSMR</name>
<dbReference type="GO" id="GO:0070531">
    <property type="term" value="C:BRCA1-A complex"/>
    <property type="evidence" value="ECO:0000318"/>
    <property type="project" value="GO_Central"/>
</dbReference>
<dbReference type="Gene3D" id="3.40.50.10190">
    <property type="entry name" value="BRCT domain"/>
    <property type="match status" value="2"/>
</dbReference>
<evidence type="ECO:0000256" key="10">
    <source>
        <dbReference type="ARBA" id="ARBA00023242"/>
    </source>
</evidence>
<dbReference type="GO" id="GO:0004842">
    <property type="term" value="F:ubiquitin-protein transferase activity"/>
    <property type="evidence" value="ECO:0000318"/>
    <property type="project" value="GO_Central"/>
</dbReference>
<dbReference type="SMART" id="SM00292">
    <property type="entry name" value="BRCT"/>
    <property type="match status" value="2"/>
</dbReference>
<evidence type="ECO:0000313" key="18">
    <source>
        <dbReference type="EMBL" id="KMZ73508.1"/>
    </source>
</evidence>
<evidence type="ECO:0000256" key="9">
    <source>
        <dbReference type="ARBA" id="ARBA00023204"/>
    </source>
</evidence>
<dbReference type="FunFam" id="3.40.50.10190:FF:000006">
    <property type="entry name" value="Breast cancer type 1 susceptibility protein homolog"/>
    <property type="match status" value="1"/>
</dbReference>
<dbReference type="PANTHER" id="PTHR13763:SF9">
    <property type="entry name" value="BRCA1-ASSOCIATED RING DOMAIN PROTEIN 1"/>
    <property type="match status" value="1"/>
</dbReference>
<feature type="domain" description="BRCT" evidence="16">
    <location>
        <begin position="602"/>
        <end position="704"/>
    </location>
</feature>
<dbReference type="CDD" id="cd17734">
    <property type="entry name" value="BRCT_Bard1_rpt1"/>
    <property type="match status" value="1"/>
</dbReference>
<dbReference type="PROSITE" id="PS00518">
    <property type="entry name" value="ZF_RING_1"/>
    <property type="match status" value="1"/>
</dbReference>
<organism evidence="18 19">
    <name type="scientific">Zostera marina</name>
    <name type="common">Eelgrass</name>
    <dbReference type="NCBI Taxonomy" id="29655"/>
    <lineage>
        <taxon>Eukaryota</taxon>
        <taxon>Viridiplantae</taxon>
        <taxon>Streptophyta</taxon>
        <taxon>Embryophyta</taxon>
        <taxon>Tracheophyta</taxon>
        <taxon>Spermatophyta</taxon>
        <taxon>Magnoliopsida</taxon>
        <taxon>Liliopsida</taxon>
        <taxon>Zosteraceae</taxon>
        <taxon>Zostera</taxon>
    </lineage>
</organism>
<dbReference type="InterPro" id="IPR034732">
    <property type="entry name" value="EPHD"/>
</dbReference>
<comment type="caution">
    <text evidence="18">The sequence shown here is derived from an EMBL/GenBank/DDBJ whole genome shotgun (WGS) entry which is preliminary data.</text>
</comment>
<evidence type="ECO:0000256" key="13">
    <source>
        <dbReference type="PROSITE-ProRule" id="PRU00175"/>
    </source>
</evidence>
<feature type="domain" description="PHD-type" evidence="17">
    <location>
        <begin position="307"/>
        <end position="427"/>
    </location>
</feature>
<keyword evidence="11" id="KW-0131">Cell cycle</keyword>
<evidence type="ECO:0000256" key="12">
    <source>
        <dbReference type="ARBA" id="ARBA00031556"/>
    </source>
</evidence>
<dbReference type="InterPro" id="IPR031099">
    <property type="entry name" value="BRCA1-associated"/>
</dbReference>
<proteinExistence type="predicted"/>
<dbReference type="SUPFAM" id="SSF52113">
    <property type="entry name" value="BRCT domain"/>
    <property type="match status" value="2"/>
</dbReference>
<dbReference type="SMART" id="SM00184">
    <property type="entry name" value="RING"/>
    <property type="match status" value="1"/>
</dbReference>
<dbReference type="Pfam" id="PF13771">
    <property type="entry name" value="zf-HC5HC2H"/>
    <property type="match status" value="1"/>
</dbReference>
<keyword evidence="4" id="KW-0479">Metal-binding</keyword>
<dbReference type="OMA" id="NTICAFC"/>
<reference evidence="19" key="1">
    <citation type="journal article" date="2016" name="Nature">
        <title>The genome of the seagrass Zostera marina reveals angiosperm adaptation to the sea.</title>
        <authorList>
            <person name="Olsen J.L."/>
            <person name="Rouze P."/>
            <person name="Verhelst B."/>
            <person name="Lin Y.-C."/>
            <person name="Bayer T."/>
            <person name="Collen J."/>
            <person name="Dattolo E."/>
            <person name="De Paoli E."/>
            <person name="Dittami S."/>
            <person name="Maumus F."/>
            <person name="Michel G."/>
            <person name="Kersting A."/>
            <person name="Lauritano C."/>
            <person name="Lohaus R."/>
            <person name="Toepel M."/>
            <person name="Tonon T."/>
            <person name="Vanneste K."/>
            <person name="Amirebrahimi M."/>
            <person name="Brakel J."/>
            <person name="Bostroem C."/>
            <person name="Chovatia M."/>
            <person name="Grimwood J."/>
            <person name="Jenkins J.W."/>
            <person name="Jueterbock A."/>
            <person name="Mraz A."/>
            <person name="Stam W.T."/>
            <person name="Tice H."/>
            <person name="Bornberg-Bauer E."/>
            <person name="Green P.J."/>
            <person name="Pearson G.A."/>
            <person name="Procaccini G."/>
            <person name="Duarte C.M."/>
            <person name="Schmutz J."/>
            <person name="Reusch T.B.H."/>
            <person name="Van de Peer Y."/>
        </authorList>
    </citation>
    <scope>NUCLEOTIDE SEQUENCE [LARGE SCALE GENOMIC DNA]</scope>
    <source>
        <strain evidence="19">cv. Finnish</strain>
    </source>
</reference>
<evidence type="ECO:0000256" key="8">
    <source>
        <dbReference type="ARBA" id="ARBA00022833"/>
    </source>
</evidence>
<dbReference type="InterPro" id="IPR018957">
    <property type="entry name" value="Znf_C3HC4_RING-type"/>
</dbReference>
<dbReference type="EMBL" id="LFYR01000574">
    <property type="protein sequence ID" value="KMZ73508.1"/>
    <property type="molecule type" value="Genomic_DNA"/>
</dbReference>
<feature type="domain" description="RING-type" evidence="15">
    <location>
        <begin position="43"/>
        <end position="81"/>
    </location>
</feature>
<keyword evidence="8" id="KW-0862">Zinc</keyword>
<evidence type="ECO:0000256" key="3">
    <source>
        <dbReference type="ARBA" id="ARBA00022454"/>
    </source>
</evidence>
<dbReference type="OrthoDB" id="2384350at2759"/>
<evidence type="ECO:0000256" key="4">
    <source>
        <dbReference type="ARBA" id="ARBA00022723"/>
    </source>
</evidence>
<evidence type="ECO:0000256" key="5">
    <source>
        <dbReference type="ARBA" id="ARBA00022737"/>
    </source>
</evidence>
<comment type="subcellular location">
    <subcellularLocation>
        <location evidence="2">Chromosome</location>
    </subcellularLocation>
    <subcellularLocation>
        <location evidence="1">Nucleus</location>
    </subcellularLocation>
</comment>
<dbReference type="CDD" id="cd15571">
    <property type="entry name" value="ePHD"/>
    <property type="match status" value="1"/>
</dbReference>
<keyword evidence="3" id="KW-0158">Chromosome</keyword>
<dbReference type="InterPro" id="IPR001357">
    <property type="entry name" value="BRCT_dom"/>
</dbReference>
<evidence type="ECO:0000259" key="16">
    <source>
        <dbReference type="PROSITE" id="PS50172"/>
    </source>
</evidence>
<feature type="compositionally biased region" description="Polar residues" evidence="14">
    <location>
        <begin position="229"/>
        <end position="241"/>
    </location>
</feature>
<dbReference type="STRING" id="29655.A0A0K9PWR7"/>
<feature type="domain" description="BRCT" evidence="16">
    <location>
        <begin position="502"/>
        <end position="581"/>
    </location>
</feature>
<evidence type="ECO:0000313" key="19">
    <source>
        <dbReference type="Proteomes" id="UP000036987"/>
    </source>
</evidence>
<dbReference type="PROSITE" id="PS50172">
    <property type="entry name" value="BRCT"/>
    <property type="match status" value="2"/>
</dbReference>
<dbReference type="Gene3D" id="3.30.40.10">
    <property type="entry name" value="Zinc/RING finger domain, C3HC4 (zinc finger)"/>
    <property type="match status" value="2"/>
</dbReference>
<dbReference type="InterPro" id="IPR013083">
    <property type="entry name" value="Znf_RING/FYVE/PHD"/>
</dbReference>
<feature type="compositionally biased region" description="Basic and acidic residues" evidence="14">
    <location>
        <begin position="251"/>
        <end position="271"/>
    </location>
</feature>
<evidence type="ECO:0000259" key="15">
    <source>
        <dbReference type="PROSITE" id="PS50089"/>
    </source>
</evidence>
<keyword evidence="6" id="KW-0227">DNA damage</keyword>
<dbReference type="InterPro" id="IPR036420">
    <property type="entry name" value="BRCT_dom_sf"/>
</dbReference>
<keyword evidence="10" id="KW-0539">Nucleus</keyword>
<dbReference type="AlphaFoldDB" id="A0A0K9PWR7"/>
<protein>
    <recommendedName>
        <fullName evidence="12">RING-type E3 ubiquitin transferase BRCA1</fullName>
    </recommendedName>
</protein>
<dbReference type="GO" id="GO:0031436">
    <property type="term" value="C:BRCA1-BARD1 complex"/>
    <property type="evidence" value="ECO:0000318"/>
    <property type="project" value="GO_Central"/>
</dbReference>
<evidence type="ECO:0000256" key="6">
    <source>
        <dbReference type="ARBA" id="ARBA00022763"/>
    </source>
</evidence>
<dbReference type="PANTHER" id="PTHR13763">
    <property type="entry name" value="BREAST CANCER TYPE 1 SUSCEPTIBILITY PROTEIN BRCA1"/>
    <property type="match status" value="1"/>
</dbReference>
<dbReference type="InterPro" id="IPR017907">
    <property type="entry name" value="Znf_RING_CS"/>
</dbReference>
<evidence type="ECO:0000256" key="1">
    <source>
        <dbReference type="ARBA" id="ARBA00004123"/>
    </source>
</evidence>
<evidence type="ECO:0000256" key="14">
    <source>
        <dbReference type="SAM" id="MobiDB-lite"/>
    </source>
</evidence>
<evidence type="ECO:0000259" key="17">
    <source>
        <dbReference type="PROSITE" id="PS51805"/>
    </source>
</evidence>
<keyword evidence="7 13" id="KW-0863">Zinc-finger</keyword>
<evidence type="ECO:0000256" key="2">
    <source>
        <dbReference type="ARBA" id="ARBA00004286"/>
    </source>
</evidence>
<dbReference type="Pfam" id="PF00097">
    <property type="entry name" value="zf-C3HC4"/>
    <property type="match status" value="1"/>
</dbReference>